<feature type="compositionally biased region" description="Acidic residues" evidence="1">
    <location>
        <begin position="85"/>
        <end position="97"/>
    </location>
</feature>
<dbReference type="AlphaFoldDB" id="A0A9P7FVR4"/>
<organism evidence="2 3">
    <name type="scientific">Sphagnurus paluster</name>
    <dbReference type="NCBI Taxonomy" id="117069"/>
    <lineage>
        <taxon>Eukaryota</taxon>
        <taxon>Fungi</taxon>
        <taxon>Dikarya</taxon>
        <taxon>Basidiomycota</taxon>
        <taxon>Agaricomycotina</taxon>
        <taxon>Agaricomycetes</taxon>
        <taxon>Agaricomycetidae</taxon>
        <taxon>Agaricales</taxon>
        <taxon>Tricholomatineae</taxon>
        <taxon>Lyophyllaceae</taxon>
        <taxon>Sphagnurus</taxon>
    </lineage>
</organism>
<dbReference type="OrthoDB" id="2905322at2759"/>
<keyword evidence="3" id="KW-1185">Reference proteome</keyword>
<comment type="caution">
    <text evidence="2">The sequence shown here is derived from an EMBL/GenBank/DDBJ whole genome shotgun (WGS) entry which is preliminary data.</text>
</comment>
<evidence type="ECO:0000313" key="2">
    <source>
        <dbReference type="EMBL" id="KAG5637173.1"/>
    </source>
</evidence>
<gene>
    <name evidence="2" type="ORF">H0H81_005472</name>
</gene>
<feature type="region of interest" description="Disordered" evidence="1">
    <location>
        <begin position="73"/>
        <end position="135"/>
    </location>
</feature>
<feature type="compositionally biased region" description="Acidic residues" evidence="1">
    <location>
        <begin position="109"/>
        <end position="119"/>
    </location>
</feature>
<protein>
    <submittedName>
        <fullName evidence="2">Uncharacterized protein</fullName>
    </submittedName>
</protein>
<evidence type="ECO:0000256" key="1">
    <source>
        <dbReference type="SAM" id="MobiDB-lite"/>
    </source>
</evidence>
<reference evidence="2" key="2">
    <citation type="submission" date="2021-10" db="EMBL/GenBank/DDBJ databases">
        <title>Phylogenomics reveals ancestral predisposition of the termite-cultivated fungus Termitomyces towards a domesticated lifestyle.</title>
        <authorList>
            <person name="Auxier B."/>
            <person name="Grum-Grzhimaylo A."/>
            <person name="Cardenas M.E."/>
            <person name="Lodge J.D."/>
            <person name="Laessoe T."/>
            <person name="Pedersen O."/>
            <person name="Smith M.E."/>
            <person name="Kuyper T.W."/>
            <person name="Franco-Molano E.A."/>
            <person name="Baroni T.J."/>
            <person name="Aanen D.K."/>
        </authorList>
    </citation>
    <scope>NUCLEOTIDE SEQUENCE</scope>
    <source>
        <strain evidence="2">D49</strain>
    </source>
</reference>
<feature type="compositionally biased region" description="Basic and acidic residues" evidence="1">
    <location>
        <begin position="98"/>
        <end position="107"/>
    </location>
</feature>
<feature type="compositionally biased region" description="Low complexity" evidence="1">
    <location>
        <begin position="123"/>
        <end position="135"/>
    </location>
</feature>
<proteinExistence type="predicted"/>
<reference evidence="2" key="1">
    <citation type="submission" date="2021-02" db="EMBL/GenBank/DDBJ databases">
        <authorList>
            <person name="Nieuwenhuis M."/>
            <person name="Van De Peppel L.J.J."/>
        </authorList>
    </citation>
    <scope>NUCLEOTIDE SEQUENCE</scope>
    <source>
        <strain evidence="2">D49</strain>
    </source>
</reference>
<dbReference type="EMBL" id="JABCKI010005853">
    <property type="protein sequence ID" value="KAG5637173.1"/>
    <property type="molecule type" value="Genomic_DNA"/>
</dbReference>
<dbReference type="Proteomes" id="UP000717328">
    <property type="component" value="Unassembled WGS sequence"/>
</dbReference>
<sequence length="135" mass="15046">VHRALLYSHKTGSFQPPTAKGLMEFSKANWDDCQATLPSGKTRLLKRSSVFLKHVMQLKDLQWADIKQAALQMQEKPRTSLPSMDLEDLPEESDDDSDKLHDPRYDNQDSGEDMDEDMDVPSVGGVVAGAGQEAE</sequence>
<feature type="non-terminal residue" evidence="2">
    <location>
        <position position="1"/>
    </location>
</feature>
<evidence type="ECO:0000313" key="3">
    <source>
        <dbReference type="Proteomes" id="UP000717328"/>
    </source>
</evidence>
<name>A0A9P7FVR4_9AGAR</name>
<accession>A0A9P7FVR4</accession>